<feature type="domain" description="CFAP74 third Ig-like" evidence="7">
    <location>
        <begin position="710"/>
        <end position="787"/>
    </location>
</feature>
<comment type="subcellular location">
    <subcellularLocation>
        <location evidence="1">Cell projection</location>
        <location evidence="1">Cilium</location>
    </subcellularLocation>
    <subcellularLocation>
        <location evidence="2">Cytoplasm</location>
    </subcellularLocation>
</comment>
<dbReference type="InterPro" id="IPR053879">
    <property type="entry name" value="HYDIN_VesB_CFA65-like_Ig"/>
</dbReference>
<evidence type="ECO:0000256" key="5">
    <source>
        <dbReference type="ARBA" id="ARBA00023273"/>
    </source>
</evidence>
<accession>A0A0G4IIN9</accession>
<dbReference type="EMBL" id="OVEO01000002">
    <property type="protein sequence ID" value="SPQ94311.1"/>
    <property type="molecule type" value="Genomic_DNA"/>
</dbReference>
<geneLocation type="mitochondrion" evidence="10"/>
<feature type="domain" description="HYDIN/VesB/CFA65-like Ig-like" evidence="6">
    <location>
        <begin position="603"/>
        <end position="686"/>
    </location>
</feature>
<dbReference type="Gene3D" id="2.60.40.10">
    <property type="entry name" value="Immunoglobulins"/>
    <property type="match status" value="4"/>
</dbReference>
<gene>
    <name evidence="9" type="ORF">PBRA_003793</name>
    <name evidence="10" type="ORF">PLBR_LOCUS1526</name>
</gene>
<proteinExistence type="predicted"/>
<evidence type="ECO:0000313" key="11">
    <source>
        <dbReference type="Proteomes" id="UP000039324"/>
    </source>
</evidence>
<evidence type="ECO:0000256" key="1">
    <source>
        <dbReference type="ARBA" id="ARBA00004138"/>
    </source>
</evidence>
<dbReference type="InterPro" id="IPR056310">
    <property type="entry name" value="Ig-CFAP74_4th"/>
</dbReference>
<evidence type="ECO:0000259" key="6">
    <source>
        <dbReference type="Pfam" id="PF22544"/>
    </source>
</evidence>
<dbReference type="InterPro" id="IPR013783">
    <property type="entry name" value="Ig-like_fold"/>
</dbReference>
<evidence type="ECO:0000256" key="4">
    <source>
        <dbReference type="ARBA" id="ARBA00023069"/>
    </source>
</evidence>
<dbReference type="Pfam" id="PF24798">
    <property type="entry name" value="Ig-CFAP74_4th"/>
    <property type="match status" value="1"/>
</dbReference>
<dbReference type="Pfam" id="PF22544">
    <property type="entry name" value="HYDIN_VesB_CFA65-like_Ig"/>
    <property type="match status" value="1"/>
</dbReference>
<evidence type="ECO:0000313" key="12">
    <source>
        <dbReference type="Proteomes" id="UP000290189"/>
    </source>
</evidence>
<keyword evidence="3" id="KW-0963">Cytoplasm</keyword>
<organism evidence="9 11">
    <name type="scientific">Plasmodiophora brassicae</name>
    <name type="common">Clubroot disease agent</name>
    <dbReference type="NCBI Taxonomy" id="37360"/>
    <lineage>
        <taxon>Eukaryota</taxon>
        <taxon>Sar</taxon>
        <taxon>Rhizaria</taxon>
        <taxon>Endomyxa</taxon>
        <taxon>Phytomyxea</taxon>
        <taxon>Plasmodiophorida</taxon>
        <taxon>Plasmodiophoridae</taxon>
        <taxon>Plasmodiophora</taxon>
    </lineage>
</organism>
<evidence type="ECO:0000259" key="8">
    <source>
        <dbReference type="Pfam" id="PF24798"/>
    </source>
</evidence>
<feature type="domain" description="CFAP74 fourth Ig-like" evidence="8">
    <location>
        <begin position="816"/>
        <end position="913"/>
    </location>
</feature>
<keyword evidence="5" id="KW-0966">Cell projection</keyword>
<protein>
    <recommendedName>
        <fullName evidence="13">Abnormal spindle-like microcephaly-associated protein ASH domain-containing protein</fullName>
    </recommendedName>
</protein>
<evidence type="ECO:0008006" key="13">
    <source>
        <dbReference type="Google" id="ProtNLM"/>
    </source>
</evidence>
<keyword evidence="10" id="KW-0496">Mitochondrion</keyword>
<name>A0A0G4IIN9_PLABS</name>
<keyword evidence="11" id="KW-1185">Reference proteome</keyword>
<dbReference type="PANTHER" id="PTHR22538:SF0">
    <property type="entry name" value="CILIA- AND FLAGELLA-ASSOCIATED PROTEIN 74"/>
    <property type="match status" value="1"/>
</dbReference>
<evidence type="ECO:0000313" key="10">
    <source>
        <dbReference type="EMBL" id="SPQ94311.1"/>
    </source>
</evidence>
<dbReference type="Proteomes" id="UP000290189">
    <property type="component" value="Unassembled WGS sequence"/>
</dbReference>
<evidence type="ECO:0000256" key="2">
    <source>
        <dbReference type="ARBA" id="ARBA00004496"/>
    </source>
</evidence>
<dbReference type="InterPro" id="IPR056307">
    <property type="entry name" value="Ig-CFAP74_3rd"/>
</dbReference>
<dbReference type="STRING" id="37360.A0A0G4IIN9"/>
<keyword evidence="4" id="KW-0969">Cilium</keyword>
<dbReference type="Proteomes" id="UP000039324">
    <property type="component" value="Unassembled WGS sequence"/>
</dbReference>
<evidence type="ECO:0000259" key="7">
    <source>
        <dbReference type="Pfam" id="PF24778"/>
    </source>
</evidence>
<reference evidence="10 12" key="2">
    <citation type="submission" date="2018-03" db="EMBL/GenBank/DDBJ databases">
        <authorList>
            <person name="Fogelqvist J."/>
        </authorList>
    </citation>
    <scope>NUCLEOTIDE SEQUENCE [LARGE SCALE GENOMIC DNA]</scope>
</reference>
<dbReference type="Pfam" id="PF24778">
    <property type="entry name" value="Ig-CFAP74_3rd"/>
    <property type="match status" value="1"/>
</dbReference>
<evidence type="ECO:0000256" key="3">
    <source>
        <dbReference type="ARBA" id="ARBA00022490"/>
    </source>
</evidence>
<reference evidence="9 11" key="1">
    <citation type="submission" date="2015-02" db="EMBL/GenBank/DDBJ databases">
        <authorList>
            <person name="Chooi Y.-H."/>
        </authorList>
    </citation>
    <scope>NUCLEOTIDE SEQUENCE [LARGE SCALE GENOMIC DNA]</scope>
    <source>
        <strain evidence="9">E3</strain>
    </source>
</reference>
<dbReference type="EMBL" id="CDSF01000002">
    <property type="protein sequence ID" value="CEO94980.1"/>
    <property type="molecule type" value="Genomic_DNA"/>
</dbReference>
<dbReference type="PANTHER" id="PTHR22538">
    <property type="entry name" value="CILIA- AND FLAGELLA-ASSOCIATED PROTEIN 74"/>
    <property type="match status" value="1"/>
</dbReference>
<dbReference type="OrthoDB" id="545169at2759"/>
<sequence length="1384" mass="151370">MADSPLLLDDADGDASYWANVELKERGANADEHSADRALSDQSIIRRHERPGGILSLYRPLKEIAAMRDKMKVKDDIERAELDLLQQQSALADLNKRIVADRDDVRRRQGRVDELEDELAGVDTIADLIQRQTKRYDLQKRLQTEQGYLNIKASQLAREEAELNRLETEYTVKSVAHSRLNDAKGDLLHDQAELAHERSLVSAKMVAKQRDKALAAASALLNSASSDQSKLIQPTDASSPKGPLSGRKVVGKAIIAEARQVIDRERRAREEAFALKVLALKDTLEQSGKKIRVVAAAKAKRLDRERQAIAKTGADPDAVLRLRMQRQATEKRRADHDADMKRREMEIIARVTREHRQDMKAEAERHARQVAARAARAITDPQVADERQRRYLRKITGGAALDPTGAATELYPSTVALVKPPSFGTGRAPQHIVDTVAARHPDVAGTTPGDNRTRATLPRPSAKEIAQIEGAVRRRSEAIARGEDRPVCGKRYPGQKYFLSQPAVVTFKDFTVGDDIDPVHVAITNVSFRDNSFRLVGIADEPLADLFAITYERPGRMAAGITVNVAVAFTPTSNVDIDTSIEFLAESGPFSVPLRALTKKTVIECDTAPIDFGFVTSGQTAERTLRIVNHGALPGTFNCNLSPGTPFSIAESKGVVGAYAETAVTIRYGPVDVVDAQGMIQMEFDNAGGCWGSSKSFSVTFLGQCTPEPIYVDTDRIDMQCCISGRAYRQVLPVHNRSSAMVKVMCRVPACSRPMLQVRPTTLFLDGQATLSVQVECVVEQATDGEFTLGFDLVTEQQGPIPISVIGRVTTSGLSFSTKTIQFGDRFLHQTTSLPLTISNPSRLPQRVGIRTTPRSDSEEVFVVDPPLLHILPGRSAVVQALFTPNDTDSFAGSLQIHTNLGRHFAIRLEGVGVEAPVRLSRSVVEMAAYPNVPSVQRIVVESASHRPCRYEFVMPDAVNALAISPVVGELAPGQAMSVDLEFAPADGEGGLPRRYLVPLWVKQACLGAPSSPVVLHLEIRTRTVRPQLSSDHLLLDFGQVAVGATKVLHAVLRNIAEPGAPVDIKVAERPLSSPFSLTGIVPDQVGIGQTLSLAIQFRPGSQRSYDDVVRISDQLEIRMKGHGARLSLSVAPDTDMIDLGDVVAGDTRSTPMHLVNESPFPLQFTMDVIDEIERNDDGSASLVVEYGPRDLSPEQALDVNCCFRADHESRAYRSRVRLKVLNQPDERPPITFRARSWTRQLFVLVHGAEPQPVALAERISPAASQATLSVSMKTSARVIVGSCPISLSTIKPAPGTFEFILSETTRKRSCLRVTPPSGKLSATGELINVDIAFDLDKWHLLDTIGMITELEETLSCKLSGGYVPDGQPPATEIKIVCRIHLQD</sequence>
<evidence type="ECO:0000313" key="9">
    <source>
        <dbReference type="EMBL" id="CEO94980.1"/>
    </source>
</evidence>
<dbReference type="Pfam" id="PF24771">
    <property type="entry name" value="Ig_CFAP74_1st"/>
    <property type="match status" value="1"/>
</dbReference>